<dbReference type="Gramene" id="BGIOSGA017323-TA">
    <property type="protein sequence ID" value="BGIOSGA017323-PA"/>
    <property type="gene ID" value="BGIOSGA017323"/>
</dbReference>
<sequence length="381" mass="41895">MAASRRLLHLRPELGLRLRSRALIPYPSWTKAMGRCRYEPSPRRLSSCRRAAKNERPWRSSSNEQLTDGDGTAKYMGRNFPDEFAQLSLEEEESDDEVHGISETMVKDVEKAAVELLAGRAFTVSDLRKKLRAKKFPDNAVDSVIADFKSRGLLNDGYYAESFSRSRWLSSTWGPKRIKQALRQKGVQDAEVDQATRRVFQDGHSNQTMDEESFTWALFLLVQASAALGDGLDALLASSAGSGAAAGLAGLSAGASEDDTDIAEVPMEGTGSSLRQRDVGRSCAVRSASDGQARPRPPKKKIRSTSPPRSRSRPCRRGRLDETSGRPLPPPPHGRIPRLPDEAPSVATFLLVPNAASVSSVMREASAALRRKLRRNRNEAI</sequence>
<evidence type="ECO:0000259" key="6">
    <source>
        <dbReference type="Pfam" id="PF02631"/>
    </source>
</evidence>
<keyword evidence="8" id="KW-1185">Reference proteome</keyword>
<proteinExistence type="inferred from homology"/>
<dbReference type="Pfam" id="PF02631">
    <property type="entry name" value="RecX_HTH2"/>
    <property type="match status" value="1"/>
</dbReference>
<dbReference type="Gene3D" id="1.10.10.10">
    <property type="entry name" value="Winged helix-like DNA-binding domain superfamily/Winged helix DNA-binding domain"/>
    <property type="match status" value="2"/>
</dbReference>
<evidence type="ECO:0000256" key="4">
    <source>
        <dbReference type="ARBA" id="ARBA00022490"/>
    </source>
</evidence>
<dbReference type="OMA" id="DIAEVPM"/>
<dbReference type="GO" id="GO:0005737">
    <property type="term" value="C:cytoplasm"/>
    <property type="evidence" value="ECO:0007669"/>
    <property type="project" value="UniProtKB-SubCell"/>
</dbReference>
<dbReference type="Proteomes" id="UP000007015">
    <property type="component" value="Chromosome 4"/>
</dbReference>
<evidence type="ECO:0000256" key="1">
    <source>
        <dbReference type="ARBA" id="ARBA00004496"/>
    </source>
</evidence>
<evidence type="ECO:0000256" key="5">
    <source>
        <dbReference type="SAM" id="MobiDB-lite"/>
    </source>
</evidence>
<protein>
    <recommendedName>
        <fullName evidence="3">Regulatory protein RecX</fullName>
    </recommendedName>
</protein>
<reference evidence="7 8" key="1">
    <citation type="journal article" date="2005" name="PLoS Biol.">
        <title>The genomes of Oryza sativa: a history of duplications.</title>
        <authorList>
            <person name="Yu J."/>
            <person name="Wang J."/>
            <person name="Lin W."/>
            <person name="Li S."/>
            <person name="Li H."/>
            <person name="Zhou J."/>
            <person name="Ni P."/>
            <person name="Dong W."/>
            <person name="Hu S."/>
            <person name="Zeng C."/>
            <person name="Zhang J."/>
            <person name="Zhang Y."/>
            <person name="Li R."/>
            <person name="Xu Z."/>
            <person name="Li S."/>
            <person name="Li X."/>
            <person name="Zheng H."/>
            <person name="Cong L."/>
            <person name="Lin L."/>
            <person name="Yin J."/>
            <person name="Geng J."/>
            <person name="Li G."/>
            <person name="Shi J."/>
            <person name="Liu J."/>
            <person name="Lv H."/>
            <person name="Li J."/>
            <person name="Wang J."/>
            <person name="Deng Y."/>
            <person name="Ran L."/>
            <person name="Shi X."/>
            <person name="Wang X."/>
            <person name="Wu Q."/>
            <person name="Li C."/>
            <person name="Ren X."/>
            <person name="Wang J."/>
            <person name="Wang X."/>
            <person name="Li D."/>
            <person name="Liu D."/>
            <person name="Zhang X."/>
            <person name="Ji Z."/>
            <person name="Zhao W."/>
            <person name="Sun Y."/>
            <person name="Zhang Z."/>
            <person name="Bao J."/>
            <person name="Han Y."/>
            <person name="Dong L."/>
            <person name="Ji J."/>
            <person name="Chen P."/>
            <person name="Wu S."/>
            <person name="Liu J."/>
            <person name="Xiao Y."/>
            <person name="Bu D."/>
            <person name="Tan J."/>
            <person name="Yang L."/>
            <person name="Ye C."/>
            <person name="Zhang J."/>
            <person name="Xu J."/>
            <person name="Zhou Y."/>
            <person name="Yu Y."/>
            <person name="Zhang B."/>
            <person name="Zhuang S."/>
            <person name="Wei H."/>
            <person name="Liu B."/>
            <person name="Lei M."/>
            <person name="Yu H."/>
            <person name="Li Y."/>
            <person name="Xu H."/>
            <person name="Wei S."/>
            <person name="He X."/>
            <person name="Fang L."/>
            <person name="Zhang Z."/>
            <person name="Zhang Y."/>
            <person name="Huang X."/>
            <person name="Su Z."/>
            <person name="Tong W."/>
            <person name="Li J."/>
            <person name="Tong Z."/>
            <person name="Li S."/>
            <person name="Ye J."/>
            <person name="Wang L."/>
            <person name="Fang L."/>
            <person name="Lei T."/>
            <person name="Chen C."/>
            <person name="Chen H."/>
            <person name="Xu Z."/>
            <person name="Li H."/>
            <person name="Huang H."/>
            <person name="Zhang F."/>
            <person name="Xu H."/>
            <person name="Li N."/>
            <person name="Zhao C."/>
            <person name="Li S."/>
            <person name="Dong L."/>
            <person name="Huang Y."/>
            <person name="Li L."/>
            <person name="Xi Y."/>
            <person name="Qi Q."/>
            <person name="Li W."/>
            <person name="Zhang B."/>
            <person name="Hu W."/>
            <person name="Zhang Y."/>
            <person name="Tian X."/>
            <person name="Jiao Y."/>
            <person name="Liang X."/>
            <person name="Jin J."/>
            <person name="Gao L."/>
            <person name="Zheng W."/>
            <person name="Hao B."/>
            <person name="Liu S."/>
            <person name="Wang W."/>
            <person name="Yuan L."/>
            <person name="Cao M."/>
            <person name="McDermott J."/>
            <person name="Samudrala R."/>
            <person name="Wang J."/>
            <person name="Wong G.K."/>
            <person name="Yang H."/>
        </authorList>
    </citation>
    <scope>NUCLEOTIDE SEQUENCE [LARGE SCALE GENOMIC DNA]</scope>
    <source>
        <strain evidence="8">cv. 93-11</strain>
    </source>
</reference>
<feature type="region of interest" description="Disordered" evidence="5">
    <location>
        <begin position="255"/>
        <end position="341"/>
    </location>
</feature>
<dbReference type="AlphaFoldDB" id="B8AW13"/>
<organism evidence="7 8">
    <name type="scientific">Oryza sativa subsp. indica</name>
    <name type="common">Rice</name>
    <dbReference type="NCBI Taxonomy" id="39946"/>
    <lineage>
        <taxon>Eukaryota</taxon>
        <taxon>Viridiplantae</taxon>
        <taxon>Streptophyta</taxon>
        <taxon>Embryophyta</taxon>
        <taxon>Tracheophyta</taxon>
        <taxon>Spermatophyta</taxon>
        <taxon>Magnoliopsida</taxon>
        <taxon>Liliopsida</taxon>
        <taxon>Poales</taxon>
        <taxon>Poaceae</taxon>
        <taxon>BOP clade</taxon>
        <taxon>Oryzoideae</taxon>
        <taxon>Oryzeae</taxon>
        <taxon>Oryzinae</taxon>
        <taxon>Oryza</taxon>
        <taxon>Oryza sativa</taxon>
    </lineage>
</organism>
<dbReference type="InterPro" id="IPR053924">
    <property type="entry name" value="RecX_HTH_2nd"/>
</dbReference>
<name>B8AW13_ORYSI</name>
<evidence type="ECO:0000256" key="3">
    <source>
        <dbReference type="ARBA" id="ARBA00018111"/>
    </source>
</evidence>
<feature type="region of interest" description="Disordered" evidence="5">
    <location>
        <begin position="49"/>
        <end position="73"/>
    </location>
</feature>
<evidence type="ECO:0000256" key="2">
    <source>
        <dbReference type="ARBA" id="ARBA00009695"/>
    </source>
</evidence>
<dbReference type="HOGENOM" id="CLU_043352_0_0_1"/>
<gene>
    <name evidence="7" type="ORF">OsI_17841</name>
</gene>
<dbReference type="STRING" id="39946.B8AW13"/>
<comment type="similarity">
    <text evidence="2">Belongs to the RecX family.</text>
</comment>
<dbReference type="GO" id="GO:0006282">
    <property type="term" value="P:regulation of DNA repair"/>
    <property type="evidence" value="ECO:0007669"/>
    <property type="project" value="InterPro"/>
</dbReference>
<dbReference type="PANTHER" id="PTHR33602">
    <property type="entry name" value="REGULATORY PROTEIN RECX FAMILY PROTEIN"/>
    <property type="match status" value="1"/>
</dbReference>
<comment type="subcellular location">
    <subcellularLocation>
        <location evidence="1">Cytoplasm</location>
    </subcellularLocation>
</comment>
<evidence type="ECO:0000313" key="8">
    <source>
        <dbReference type="Proteomes" id="UP000007015"/>
    </source>
</evidence>
<accession>B8AW13</accession>
<evidence type="ECO:0000313" key="7">
    <source>
        <dbReference type="EMBL" id="EEC78213.1"/>
    </source>
</evidence>
<dbReference type="InterPro" id="IPR003783">
    <property type="entry name" value="Regulatory_RecX"/>
</dbReference>
<dbReference type="EMBL" id="CM000129">
    <property type="protein sequence ID" value="EEC78213.1"/>
    <property type="molecule type" value="Genomic_DNA"/>
</dbReference>
<feature type="domain" description="RecX second three-helical" evidence="6">
    <location>
        <begin position="155"/>
        <end position="195"/>
    </location>
</feature>
<dbReference type="PANTHER" id="PTHR33602:SF1">
    <property type="entry name" value="REGULATORY PROTEIN RECX FAMILY PROTEIN"/>
    <property type="match status" value="1"/>
</dbReference>
<keyword evidence="4" id="KW-0963">Cytoplasm</keyword>
<dbReference type="InterPro" id="IPR036388">
    <property type="entry name" value="WH-like_DNA-bd_sf"/>
</dbReference>